<evidence type="ECO:0000256" key="1">
    <source>
        <dbReference type="SAM" id="SignalP"/>
    </source>
</evidence>
<accession>E9FY14</accession>
<dbReference type="EMBL" id="GL732526">
    <property type="protein sequence ID" value="EFX88476.1"/>
    <property type="molecule type" value="Genomic_DNA"/>
</dbReference>
<feature type="domain" description="DUF4789" evidence="2">
    <location>
        <begin position="164"/>
        <end position="264"/>
    </location>
</feature>
<evidence type="ECO:0000313" key="5">
    <source>
        <dbReference type="Proteomes" id="UP000000305"/>
    </source>
</evidence>
<dbReference type="HOGENOM" id="CLU_866720_0_0_1"/>
<dbReference type="OrthoDB" id="6358526at2759"/>
<keyword evidence="5" id="KW-1185">Reference proteome</keyword>
<evidence type="ECO:0000313" key="3">
    <source>
        <dbReference type="EMBL" id="EFX67808.1"/>
    </source>
</evidence>
<feature type="signal peptide" evidence="1">
    <location>
        <begin position="1"/>
        <end position="32"/>
    </location>
</feature>
<protein>
    <recommendedName>
        <fullName evidence="2">DUF4789 domain-containing protein</fullName>
    </recommendedName>
</protein>
<dbReference type="EMBL" id="GL732667">
    <property type="protein sequence ID" value="EFX67808.1"/>
    <property type="molecule type" value="Genomic_DNA"/>
</dbReference>
<feature type="chain" id="PRO_5010831027" description="DUF4789 domain-containing protein" evidence="1">
    <location>
        <begin position="33"/>
        <end position="321"/>
    </location>
</feature>
<evidence type="ECO:0000259" key="2">
    <source>
        <dbReference type="Pfam" id="PF16033"/>
    </source>
</evidence>
<reference evidence="4 5" key="1">
    <citation type="journal article" date="2011" name="Science">
        <title>The ecoresponsive genome of Daphnia pulex.</title>
        <authorList>
            <person name="Colbourne J.K."/>
            <person name="Pfrender M.E."/>
            <person name="Gilbert D."/>
            <person name="Thomas W.K."/>
            <person name="Tucker A."/>
            <person name="Oakley T.H."/>
            <person name="Tokishita S."/>
            <person name="Aerts A."/>
            <person name="Arnold G.J."/>
            <person name="Basu M.K."/>
            <person name="Bauer D.J."/>
            <person name="Caceres C.E."/>
            <person name="Carmel L."/>
            <person name="Casola C."/>
            <person name="Choi J.H."/>
            <person name="Detter J.C."/>
            <person name="Dong Q."/>
            <person name="Dusheyko S."/>
            <person name="Eads B.D."/>
            <person name="Frohlich T."/>
            <person name="Geiler-Samerotte K.A."/>
            <person name="Gerlach D."/>
            <person name="Hatcher P."/>
            <person name="Jogdeo S."/>
            <person name="Krijgsveld J."/>
            <person name="Kriventseva E.V."/>
            <person name="Kultz D."/>
            <person name="Laforsch C."/>
            <person name="Lindquist E."/>
            <person name="Lopez J."/>
            <person name="Manak J.R."/>
            <person name="Muller J."/>
            <person name="Pangilinan J."/>
            <person name="Patwardhan R.P."/>
            <person name="Pitluck S."/>
            <person name="Pritham E.J."/>
            <person name="Rechtsteiner A."/>
            <person name="Rho M."/>
            <person name="Rogozin I.B."/>
            <person name="Sakarya O."/>
            <person name="Salamov A."/>
            <person name="Schaack S."/>
            <person name="Shapiro H."/>
            <person name="Shiga Y."/>
            <person name="Skalitzky C."/>
            <person name="Smith Z."/>
            <person name="Souvorov A."/>
            <person name="Sung W."/>
            <person name="Tang Z."/>
            <person name="Tsuchiya D."/>
            <person name="Tu H."/>
            <person name="Vos H."/>
            <person name="Wang M."/>
            <person name="Wolf Y.I."/>
            <person name="Yamagata H."/>
            <person name="Yamada T."/>
            <person name="Ye Y."/>
            <person name="Shaw J.R."/>
            <person name="Andrews J."/>
            <person name="Crease T.J."/>
            <person name="Tang H."/>
            <person name="Lucas S.M."/>
            <person name="Robertson H.M."/>
            <person name="Bork P."/>
            <person name="Koonin E.V."/>
            <person name="Zdobnov E.M."/>
            <person name="Grigoriev I.V."/>
            <person name="Lynch M."/>
            <person name="Boore J.L."/>
        </authorList>
    </citation>
    <scope>NUCLEOTIDE SEQUENCE [LARGE SCALE GENOMIC DNA]</scope>
</reference>
<dbReference type="PANTHER" id="PTHR21177:SF4">
    <property type="entry name" value="IP06524P"/>
    <property type="match status" value="1"/>
</dbReference>
<organism evidence="4 5">
    <name type="scientific">Daphnia pulex</name>
    <name type="common">Water flea</name>
    <dbReference type="NCBI Taxonomy" id="6669"/>
    <lineage>
        <taxon>Eukaryota</taxon>
        <taxon>Metazoa</taxon>
        <taxon>Ecdysozoa</taxon>
        <taxon>Arthropoda</taxon>
        <taxon>Crustacea</taxon>
        <taxon>Branchiopoda</taxon>
        <taxon>Diplostraca</taxon>
        <taxon>Cladocera</taxon>
        <taxon>Anomopoda</taxon>
        <taxon>Daphniidae</taxon>
        <taxon>Daphnia</taxon>
    </lineage>
</organism>
<proteinExistence type="predicted"/>
<dbReference type="PANTHER" id="PTHR21177">
    <property type="entry name" value="IP06524P-RELATED"/>
    <property type="match status" value="1"/>
</dbReference>
<gene>
    <name evidence="4" type="ORF">DAPPUDRAFT_311231</name>
    <name evidence="3" type="ORF">DAPPUDRAFT_330604</name>
</gene>
<dbReference type="Proteomes" id="UP000000305">
    <property type="component" value="Unassembled WGS sequence"/>
</dbReference>
<evidence type="ECO:0000313" key="4">
    <source>
        <dbReference type="EMBL" id="EFX88476.1"/>
    </source>
</evidence>
<dbReference type="KEGG" id="dpx:DAPPUDRAFT_330604"/>
<dbReference type="InterPro" id="IPR031993">
    <property type="entry name" value="DUF4789"/>
</dbReference>
<sequence>MNRKVKKSHQLLFVHNILFFLFLCGAICTSHTNTIRAESHISNDENFTETIEECKRAAAADPNDEELGGFLVEILKSFGTELVDYVEYGDDEHAQTILREIKNTWECIALNEKSLANSGESPESLKKYMAGILFLAKDRHCESPDETFFNGKCLPISTTKRSEHCPEHMGLYDDEKNEGFCYCLELTREKAKSELRPIYSDETGVCHRQNTQGPCGNGEWFVLKNTPQCEPVPEGCSTDGRHVYWHIDPSKAKQCWKIWTQGPCEEGQLLHLAQDTQELQVYCSNKLAESTGGGSIAYNIPKCPPLSYPNSFGQCVRGQIG</sequence>
<dbReference type="KEGG" id="dpx:DAPPUDRAFT_311231"/>
<dbReference type="Pfam" id="PF16033">
    <property type="entry name" value="DUF4789"/>
    <property type="match status" value="1"/>
</dbReference>
<dbReference type="AlphaFoldDB" id="E9FY14"/>
<name>E9FY14_DAPPU</name>
<keyword evidence="1" id="KW-0732">Signal</keyword>